<dbReference type="Proteomes" id="UP000016160">
    <property type="component" value="Chromosome"/>
</dbReference>
<organism evidence="1 2">
    <name type="scientific">Formosa agariphila (strain DSM 15362 / KCTC 12365 / LMG 23005 / KMM 3901 / M-2Alg 35-1)</name>
    <dbReference type="NCBI Taxonomy" id="1347342"/>
    <lineage>
        <taxon>Bacteria</taxon>
        <taxon>Pseudomonadati</taxon>
        <taxon>Bacteroidota</taxon>
        <taxon>Flavobacteriia</taxon>
        <taxon>Flavobacteriales</taxon>
        <taxon>Flavobacteriaceae</taxon>
        <taxon>Formosa</taxon>
    </lineage>
</organism>
<accession>T2KLS8</accession>
<dbReference type="PATRIC" id="fig|1347342.6.peg.2127"/>
<dbReference type="EMBL" id="HG315671">
    <property type="protein sequence ID" value="CDF79832.1"/>
    <property type="molecule type" value="Genomic_DNA"/>
</dbReference>
<evidence type="ECO:0000313" key="2">
    <source>
        <dbReference type="Proteomes" id="UP000016160"/>
    </source>
</evidence>
<gene>
    <name evidence="1" type="ORF">BN863_21200</name>
</gene>
<protein>
    <submittedName>
        <fullName evidence="1">Uncharacterized protein</fullName>
    </submittedName>
</protein>
<keyword evidence="2" id="KW-1185">Reference proteome</keyword>
<name>T2KLS8_FORAG</name>
<proteinExistence type="predicted"/>
<sequence>METKKYNVFDTKKRHYRESTKKGLGQGKEFIKEPMVKFY</sequence>
<dbReference type="AlphaFoldDB" id="T2KLS8"/>
<dbReference type="STRING" id="1347342.BN863_21200"/>
<reference evidence="1 2" key="1">
    <citation type="journal article" date="2013" name="Appl. Environ. Microbiol.">
        <title>The genome of the alga-associated marine flavobacterium Formosa agariphila KMM 3901T reveals a broad potential for degradation of algal polysaccharides.</title>
        <authorList>
            <person name="Mann A.J."/>
            <person name="Hahnke R.L."/>
            <person name="Huang S."/>
            <person name="Werner J."/>
            <person name="Xing P."/>
            <person name="Barbeyron T."/>
            <person name="Huettel B."/>
            <person name="Stueber K."/>
            <person name="Reinhardt R."/>
            <person name="Harder J."/>
            <person name="Gloeckner F.O."/>
            <person name="Amann R.I."/>
            <person name="Teeling H."/>
        </authorList>
    </citation>
    <scope>NUCLEOTIDE SEQUENCE [LARGE SCALE GENOMIC DNA]</scope>
    <source>
        <strain evidence="2">DSM 15362 / KCTC 12365 / LMG 23005 / KMM 3901</strain>
    </source>
</reference>
<dbReference type="HOGENOM" id="CLU_3310167_0_0_10"/>
<evidence type="ECO:0000313" key="1">
    <source>
        <dbReference type="EMBL" id="CDF79832.1"/>
    </source>
</evidence>